<organism evidence="2 3">
    <name type="scientific">Paractinoplanes durhamensis</name>
    <dbReference type="NCBI Taxonomy" id="113563"/>
    <lineage>
        <taxon>Bacteria</taxon>
        <taxon>Bacillati</taxon>
        <taxon>Actinomycetota</taxon>
        <taxon>Actinomycetes</taxon>
        <taxon>Micromonosporales</taxon>
        <taxon>Micromonosporaceae</taxon>
        <taxon>Paractinoplanes</taxon>
    </lineage>
</organism>
<name>A0ABQ3ZDZ4_9ACTN</name>
<evidence type="ECO:0000256" key="1">
    <source>
        <dbReference type="SAM" id="MobiDB-lite"/>
    </source>
</evidence>
<keyword evidence="3" id="KW-1185">Reference proteome</keyword>
<reference evidence="2 3" key="1">
    <citation type="submission" date="2021-01" db="EMBL/GenBank/DDBJ databases">
        <title>Whole genome shotgun sequence of Actinoplanes durhamensis NBRC 14914.</title>
        <authorList>
            <person name="Komaki H."/>
            <person name="Tamura T."/>
        </authorList>
    </citation>
    <scope>NUCLEOTIDE SEQUENCE [LARGE SCALE GENOMIC DNA]</scope>
    <source>
        <strain evidence="2 3">NBRC 14914</strain>
    </source>
</reference>
<feature type="compositionally biased region" description="Pro residues" evidence="1">
    <location>
        <begin position="71"/>
        <end position="89"/>
    </location>
</feature>
<gene>
    <name evidence="2" type="ORF">Adu01nite_94130</name>
</gene>
<comment type="caution">
    <text evidence="2">The sequence shown here is derived from an EMBL/GenBank/DDBJ whole genome shotgun (WGS) entry which is preliminary data.</text>
</comment>
<dbReference type="Proteomes" id="UP000637628">
    <property type="component" value="Unassembled WGS sequence"/>
</dbReference>
<evidence type="ECO:0000313" key="3">
    <source>
        <dbReference type="Proteomes" id="UP000637628"/>
    </source>
</evidence>
<evidence type="ECO:0000313" key="2">
    <source>
        <dbReference type="EMBL" id="GIE08063.1"/>
    </source>
</evidence>
<feature type="region of interest" description="Disordered" evidence="1">
    <location>
        <begin position="44"/>
        <end position="96"/>
    </location>
</feature>
<dbReference type="EMBL" id="BOML01000100">
    <property type="protein sequence ID" value="GIE08063.1"/>
    <property type="molecule type" value="Genomic_DNA"/>
</dbReference>
<protein>
    <submittedName>
        <fullName evidence="2">Uncharacterized protein</fullName>
    </submittedName>
</protein>
<sequence>MHRTDPDRDGYVMCGRVVDPHAAVHSRNPGFDPCIECATLLGEPVNGGVRSQATDRPANGANRKPRRESRPPVPRPASPLPRPPVPRPPAAEDEPAEIKDALAKTGWVRLPGRLLHDPVIR</sequence>
<accession>A0ABQ3ZDZ4</accession>
<proteinExistence type="predicted"/>